<dbReference type="EMBL" id="BART01007971">
    <property type="protein sequence ID" value="GAG66605.1"/>
    <property type="molecule type" value="Genomic_DNA"/>
</dbReference>
<dbReference type="Pfam" id="PF02687">
    <property type="entry name" value="FtsX"/>
    <property type="match status" value="1"/>
</dbReference>
<keyword evidence="3 6" id="KW-0812">Transmembrane</keyword>
<evidence type="ECO:0000256" key="1">
    <source>
        <dbReference type="ARBA" id="ARBA00004651"/>
    </source>
</evidence>
<comment type="subcellular location">
    <subcellularLocation>
        <location evidence="1">Cell membrane</location>
        <topology evidence="1">Multi-pass membrane protein</topology>
    </subcellularLocation>
</comment>
<name>X0ZAT3_9ZZZZ</name>
<gene>
    <name evidence="8" type="ORF">S01H4_18023</name>
</gene>
<reference evidence="8" key="1">
    <citation type="journal article" date="2014" name="Front. Microbiol.">
        <title>High frequency of phylogenetically diverse reductive dehalogenase-homologous genes in deep subseafloor sedimentary metagenomes.</title>
        <authorList>
            <person name="Kawai M."/>
            <person name="Futagami T."/>
            <person name="Toyoda A."/>
            <person name="Takaki Y."/>
            <person name="Nishi S."/>
            <person name="Hori S."/>
            <person name="Arai W."/>
            <person name="Tsubouchi T."/>
            <person name="Morono Y."/>
            <person name="Uchiyama I."/>
            <person name="Ito T."/>
            <person name="Fujiyama A."/>
            <person name="Inagaki F."/>
            <person name="Takami H."/>
        </authorList>
    </citation>
    <scope>NUCLEOTIDE SEQUENCE</scope>
    <source>
        <strain evidence="8">Expedition CK06-06</strain>
    </source>
</reference>
<dbReference type="InterPro" id="IPR003838">
    <property type="entry name" value="ABC3_permease_C"/>
</dbReference>
<organism evidence="8">
    <name type="scientific">marine sediment metagenome</name>
    <dbReference type="NCBI Taxonomy" id="412755"/>
    <lineage>
        <taxon>unclassified sequences</taxon>
        <taxon>metagenomes</taxon>
        <taxon>ecological metagenomes</taxon>
    </lineage>
</organism>
<proteinExistence type="predicted"/>
<evidence type="ECO:0000259" key="7">
    <source>
        <dbReference type="Pfam" id="PF02687"/>
    </source>
</evidence>
<feature type="non-terminal residue" evidence="8">
    <location>
        <position position="1"/>
    </location>
</feature>
<feature type="transmembrane region" description="Helical" evidence="6">
    <location>
        <begin position="37"/>
        <end position="59"/>
    </location>
</feature>
<keyword evidence="5 6" id="KW-0472">Membrane</keyword>
<feature type="transmembrane region" description="Helical" evidence="6">
    <location>
        <begin position="80"/>
        <end position="113"/>
    </location>
</feature>
<evidence type="ECO:0000256" key="6">
    <source>
        <dbReference type="SAM" id="Phobius"/>
    </source>
</evidence>
<protein>
    <recommendedName>
        <fullName evidence="7">ABC3 transporter permease C-terminal domain-containing protein</fullName>
    </recommendedName>
</protein>
<keyword evidence="2" id="KW-1003">Cell membrane</keyword>
<feature type="domain" description="ABC3 transporter permease C-terminal" evidence="7">
    <location>
        <begin position="39"/>
        <end position="150"/>
    </location>
</feature>
<comment type="caution">
    <text evidence="8">The sequence shown here is derived from an EMBL/GenBank/DDBJ whole genome shotgun (WGS) entry which is preliminary data.</text>
</comment>
<feature type="transmembrane region" description="Helical" evidence="6">
    <location>
        <begin position="204"/>
        <end position="225"/>
    </location>
</feature>
<evidence type="ECO:0000256" key="2">
    <source>
        <dbReference type="ARBA" id="ARBA00022475"/>
    </source>
</evidence>
<accession>X0ZAT3</accession>
<dbReference type="GO" id="GO:0005886">
    <property type="term" value="C:plasma membrane"/>
    <property type="evidence" value="ECO:0007669"/>
    <property type="project" value="UniProtKB-SubCell"/>
</dbReference>
<keyword evidence="4 6" id="KW-1133">Transmembrane helix</keyword>
<dbReference type="AlphaFoldDB" id="X0ZAT3"/>
<evidence type="ECO:0000256" key="4">
    <source>
        <dbReference type="ARBA" id="ARBA00022989"/>
    </source>
</evidence>
<evidence type="ECO:0000256" key="3">
    <source>
        <dbReference type="ARBA" id="ARBA00022692"/>
    </source>
</evidence>
<evidence type="ECO:0000313" key="8">
    <source>
        <dbReference type="EMBL" id="GAG66605.1"/>
    </source>
</evidence>
<sequence length="283" mass="32849">NYFTSSLGLNSFIQPRFSNNYYFSGSINAVYKQFNTLIQILFMILAVFIVITITTTHVINKKKDIGIMKALGTLPRKLYSFYFLEVYTIFFIGFFLGLIIGIISFGIFSLIMNSFFINIPFQLDVIFTSILFASCFFGIYFITGYTIRKIGKEKLMKTFSKDIPYNYNALRKPQFIPKWLSSLGTNIKISIINTLRRKGEFRRYLIVFSLISLIIFTLGLGTIVLKTSSEEWIHKSQGENIVIFGHQEVIYNYSLMYQMFSNPEILIDTNTINFPIFFLKFKG</sequence>
<feature type="transmembrane region" description="Helical" evidence="6">
    <location>
        <begin position="125"/>
        <end position="147"/>
    </location>
</feature>
<evidence type="ECO:0000256" key="5">
    <source>
        <dbReference type="ARBA" id="ARBA00023136"/>
    </source>
</evidence>